<dbReference type="Gene3D" id="3.40.50.11260">
    <property type="match status" value="1"/>
</dbReference>
<keyword evidence="3 5" id="KW-0067">ATP-binding</keyword>
<dbReference type="Gene3D" id="3.30.565.10">
    <property type="entry name" value="Histidine kinase-like ATPase, C-terminal domain"/>
    <property type="match status" value="1"/>
</dbReference>
<evidence type="ECO:0000256" key="3">
    <source>
        <dbReference type="ARBA" id="ARBA00022840"/>
    </source>
</evidence>
<keyword evidence="8" id="KW-1185">Reference proteome</keyword>
<dbReference type="Pfam" id="PF00183">
    <property type="entry name" value="HSP90"/>
    <property type="match status" value="1"/>
</dbReference>
<gene>
    <name evidence="5 7" type="primary">htpG</name>
    <name evidence="7" type="ORF">MMH89_04335</name>
</gene>
<evidence type="ECO:0000256" key="1">
    <source>
        <dbReference type="ARBA" id="ARBA00008239"/>
    </source>
</evidence>
<feature type="region of interest" description="Disordered" evidence="6">
    <location>
        <begin position="478"/>
        <end position="501"/>
    </location>
</feature>
<keyword evidence="4 5" id="KW-0143">Chaperone</keyword>
<keyword evidence="5" id="KW-0963">Cytoplasm</keyword>
<dbReference type="InterPro" id="IPR020568">
    <property type="entry name" value="Ribosomal_Su5_D2-typ_SF"/>
</dbReference>
<dbReference type="CDD" id="cd16927">
    <property type="entry name" value="HATPase_Hsp90-like"/>
    <property type="match status" value="1"/>
</dbReference>
<keyword evidence="5" id="KW-0346">Stress response</keyword>
<dbReference type="Pfam" id="PF13589">
    <property type="entry name" value="HATPase_c_3"/>
    <property type="match status" value="1"/>
</dbReference>
<dbReference type="SUPFAM" id="SSF54211">
    <property type="entry name" value="Ribosomal protein S5 domain 2-like"/>
    <property type="match status" value="1"/>
</dbReference>
<feature type="compositionally biased region" description="Basic and acidic residues" evidence="6">
    <location>
        <begin position="482"/>
        <end position="501"/>
    </location>
</feature>
<dbReference type="Gene3D" id="3.30.230.80">
    <property type="match status" value="1"/>
</dbReference>
<dbReference type="InterPro" id="IPR020575">
    <property type="entry name" value="Hsp90_N"/>
</dbReference>
<sequence>MSKAQTYKYEADMEQLMHLIAHSMYSDQEAFVRELISNAADAKEKYDLLSLKEGLEPQDHCIYVDVDKDKRSFVIKDTGVGMSHDEIVAHLGTVAKSGTKTFLSKLKEAKEDQKSSLIGQFGIGFYSSFVVADKVTVHSRKAGSPEDQAVLWSSDGIANYSVAYENKSEVGTTVTLHLREDESLDKFLQHWQVRQIIANWSNHLDIPVMMAKQGEDESGYEQVNDANALWAQEPKEISEEAYQNFYQALTHDSGQAMTYDHKHVQTMNVAFTSLMYIPAKAPMDIYFRDYSKKGLKLYVSRVFIMDEAEQFLPSYLRFVKGVIDCGDLPLNVSREMLQSNAKIKSIKSSCTKQVLKMVAKLAKDKADDFKTFWNEFGAVLKEGAAQDFSNRDAILKLLRFNSTQGSMVSLDDYVKNMKEGQDKIYYLIAENEQIAKHSPHVERYRQKGYDVLLLTDRVDPFMMNTLKDYESKQFHSVAQPDDAVKDEKLEKASEEAQKEHQGDIDRIKAVLSEKVSDVKFTARLVSAPSSMVAGSDEMSPHMYRLLKESGQPVPEFKPVLELNPKHTLVKKLLAEQSDKAFEQISLVLFDQALLSEGGQLDDPNVFIERMNELLA</sequence>
<feature type="region of interest" description="C" evidence="5">
    <location>
        <begin position="545"/>
        <end position="615"/>
    </location>
</feature>
<name>A0ABY5DKV3_9GAMM</name>
<evidence type="ECO:0000313" key="8">
    <source>
        <dbReference type="Proteomes" id="UP001055955"/>
    </source>
</evidence>
<evidence type="ECO:0000256" key="4">
    <source>
        <dbReference type="ARBA" id="ARBA00023186"/>
    </source>
</evidence>
<accession>A0ABY5DKV3</accession>
<dbReference type="PIRSF" id="PIRSF002583">
    <property type="entry name" value="Hsp90"/>
    <property type="match status" value="1"/>
</dbReference>
<feature type="region of interest" description="A; substrate-binding" evidence="5">
    <location>
        <begin position="1"/>
        <end position="334"/>
    </location>
</feature>
<comment type="subunit">
    <text evidence="5">Homodimer.</text>
</comment>
<dbReference type="PRINTS" id="PR00775">
    <property type="entry name" value="HEATSHOCK90"/>
</dbReference>
<comment type="similarity">
    <text evidence="1 5">Belongs to the heat shock protein 90 family.</text>
</comment>
<evidence type="ECO:0000256" key="5">
    <source>
        <dbReference type="HAMAP-Rule" id="MF_00505"/>
    </source>
</evidence>
<dbReference type="Gene3D" id="1.20.120.790">
    <property type="entry name" value="Heat shock protein 90, C-terminal domain"/>
    <property type="match status" value="1"/>
</dbReference>
<dbReference type="InterPro" id="IPR036890">
    <property type="entry name" value="HATPase_C_sf"/>
</dbReference>
<proteinExistence type="inferred from homology"/>
<evidence type="ECO:0000313" key="7">
    <source>
        <dbReference type="EMBL" id="UTC24446.1"/>
    </source>
</evidence>
<comment type="subcellular location">
    <subcellularLocation>
        <location evidence="5">Cytoplasm</location>
    </subcellularLocation>
</comment>
<evidence type="ECO:0000256" key="2">
    <source>
        <dbReference type="ARBA" id="ARBA00022741"/>
    </source>
</evidence>
<evidence type="ECO:0000256" key="6">
    <source>
        <dbReference type="SAM" id="MobiDB-lite"/>
    </source>
</evidence>
<dbReference type="HAMAP" id="MF_00505">
    <property type="entry name" value="HSP90"/>
    <property type="match status" value="1"/>
</dbReference>
<dbReference type="RefSeq" id="WP_258568229.1">
    <property type="nucleotide sequence ID" value="NZ_CP092900.1"/>
</dbReference>
<reference evidence="7 8" key="1">
    <citation type="journal article" date="2022" name="Nat. Microbiol.">
        <title>The microbiome of a bacterivorous marine choanoflagellate contains a resource-demanding obligate bacterial associate.</title>
        <authorList>
            <person name="Needham D.M."/>
            <person name="Poirier C."/>
            <person name="Bachy C."/>
            <person name="George E.E."/>
            <person name="Wilken S."/>
            <person name="Yung C.C.M."/>
            <person name="Limardo A.J."/>
            <person name="Morando M."/>
            <person name="Sudek L."/>
            <person name="Malmstrom R.R."/>
            <person name="Keeling P.J."/>
            <person name="Santoro A.E."/>
            <person name="Worden A.Z."/>
        </authorList>
    </citation>
    <scope>NUCLEOTIDE SEQUENCE [LARGE SCALE GENOMIC DNA]</scope>
    <source>
        <strain evidence="7 8">Comchoano-1</strain>
    </source>
</reference>
<protein>
    <recommendedName>
        <fullName evidence="5">Chaperone protein HtpG</fullName>
    </recommendedName>
    <alternativeName>
        <fullName evidence="5">Heat shock protein HtpG</fullName>
    </alternativeName>
    <alternativeName>
        <fullName evidence="5">High temperature protein G</fullName>
    </alternativeName>
</protein>
<dbReference type="SUPFAM" id="SSF110942">
    <property type="entry name" value="HSP90 C-terminal domain"/>
    <property type="match status" value="1"/>
</dbReference>
<dbReference type="SUPFAM" id="SSF55874">
    <property type="entry name" value="ATPase domain of HSP90 chaperone/DNA topoisomerase II/histidine kinase"/>
    <property type="match status" value="1"/>
</dbReference>
<dbReference type="InterPro" id="IPR001404">
    <property type="entry name" value="Hsp90_fam"/>
</dbReference>
<keyword evidence="2 5" id="KW-0547">Nucleotide-binding</keyword>
<dbReference type="PANTHER" id="PTHR11528">
    <property type="entry name" value="HEAT SHOCK PROTEIN 90 FAMILY MEMBER"/>
    <property type="match status" value="1"/>
</dbReference>
<organism evidence="7 8">
    <name type="scientific">Candidatus Comchoanobacter bicostacola</name>
    <dbReference type="NCBI Taxonomy" id="2919598"/>
    <lineage>
        <taxon>Bacteria</taxon>
        <taxon>Pseudomonadati</taxon>
        <taxon>Pseudomonadota</taxon>
        <taxon>Gammaproteobacteria</taxon>
        <taxon>Candidatus Comchoanobacterales</taxon>
        <taxon>Candidatus Comchoanobacteraceae</taxon>
        <taxon>Candidatus Comchoanobacter</taxon>
    </lineage>
</organism>
<dbReference type="InterPro" id="IPR037196">
    <property type="entry name" value="HSP90_C"/>
</dbReference>
<dbReference type="NCBIfam" id="NF003555">
    <property type="entry name" value="PRK05218.1"/>
    <property type="match status" value="1"/>
</dbReference>
<dbReference type="EMBL" id="CP092900">
    <property type="protein sequence ID" value="UTC24446.1"/>
    <property type="molecule type" value="Genomic_DNA"/>
</dbReference>
<comment type="caution">
    <text evidence="5">Lacks conserved residue(s) required for the propagation of feature annotation.</text>
</comment>
<dbReference type="Proteomes" id="UP001055955">
    <property type="component" value="Chromosome"/>
</dbReference>
<comment type="function">
    <text evidence="5">Molecular chaperone. Has ATPase activity.</text>
</comment>